<dbReference type="InterPro" id="IPR013087">
    <property type="entry name" value="Znf_C2H2_type"/>
</dbReference>
<feature type="region of interest" description="Disordered" evidence="8">
    <location>
        <begin position="1264"/>
        <end position="1289"/>
    </location>
</feature>
<keyword evidence="5" id="KW-0862">Zinc</keyword>
<dbReference type="InterPro" id="IPR055357">
    <property type="entry name" value="LRR_At1g61320_AtMIF1"/>
</dbReference>
<dbReference type="GO" id="GO:0045893">
    <property type="term" value="P:positive regulation of DNA-templated transcription"/>
    <property type="evidence" value="ECO:0007669"/>
    <property type="project" value="UniProtKB-ARBA"/>
</dbReference>
<dbReference type="PANTHER" id="PTHR16515:SF49">
    <property type="entry name" value="GASTRULA ZINC FINGER PROTEIN XLCGF49.1-LIKE-RELATED"/>
    <property type="match status" value="1"/>
</dbReference>
<keyword evidence="3" id="KW-0677">Repeat</keyword>
<feature type="compositionally biased region" description="Polar residues" evidence="8">
    <location>
        <begin position="1162"/>
        <end position="1173"/>
    </location>
</feature>
<dbReference type="RefSeq" id="XP_038779986.1">
    <property type="nucleotide sequence ID" value="XM_038924058.1"/>
</dbReference>
<evidence type="ECO:0000256" key="8">
    <source>
        <dbReference type="SAM" id="MobiDB-lite"/>
    </source>
</evidence>
<evidence type="ECO:0000256" key="2">
    <source>
        <dbReference type="ARBA" id="ARBA00022723"/>
    </source>
</evidence>
<dbReference type="GO" id="GO:0043565">
    <property type="term" value="F:sequence-specific DNA binding"/>
    <property type="evidence" value="ECO:0007669"/>
    <property type="project" value="UniProtKB-ARBA"/>
</dbReference>
<evidence type="ECO:0000256" key="6">
    <source>
        <dbReference type="ARBA" id="ARBA00023242"/>
    </source>
</evidence>
<dbReference type="InterPro" id="IPR036236">
    <property type="entry name" value="Znf_C2H2_sf"/>
</dbReference>
<sequence>MITLFPATAHLPEYIDKSAEYKGKHLLSALGTPSGKKDTTKSLVDLILLLPNFELQKRILNELSISQLIAFLVGLVKDPENTHEFRDLHTLSENGDRLYKTIVQLLNTFPCIKLVDELVPCRDDSFTDSLQEVAEAKLNDHQNGHSDPVEKATTELFPANNPTDSAHFDAIKTAFAGTAAASSSSSSSGADGLYVDDPFDDDDDELQNAASCKYQLSVLSSEYHWLLEYLMNGSDRGIMLPLVEIKTRHLNKIGELIKRFTSAVKINNRRLTMLGSSDSVLRKLRVVTLSNYENLDTIQKCDCCQKLIIYGNEIDMSAVSTLVRKIPSLKRIYYKGCVGRKDKPLVKLDNGTNLFDLIMLEGVDYELLETYGLQNFRGLSIHILDDTESNSNLTEDTTKNKNSYPNLDYLLHNLPNLETFDLNCLFDDHFIDAALHVGSQTKNKKLRNLTLSRCKFSDSSDFKGFESLEYLKLIDCSLSSGLLSTLNSCNTLYQIALVNCEIEWDCVLRLPCNLRKLTLRNNDVEKCKNLLFISYSLPTTIFDAGADMDRLITLDLNSEKQYFRVESSNILAVYKPVRDVHVHFPENMSHLSLANYPNFESIDLSGVSPDEFKLLKVVDVNVYAYGNAWHKPIHLPLENSINYKMKYVNVNRIGKEPPKLKGFLKISSEELFFESAENDSDICMSSSSDGERSETNSRRRGRGRRGKKSRARGRKPGRRSSKVNEMVSEADVSVSDGKYVDRNSEDLSVFQSGYQGRRLPFPVAKHTAPPMASPDDPTKPYQCRFCKRSFDRRENFRRHSLIHTDYRPYVCPKCKKGFKRSDNLRSHMRVCHAGITLSKEEPKRSGPKLENSVTKKLRMKRGYGSFRFEPTKLLSATLTPNPAFSKQPLATPPPSNSGNISMSRAATPPTKLKMFSFVPVVEKLNMASSVPPVVTAAPLSPIPPPSIEPTADTTTPTVSTVSTASAVSTASTNNADTPKVVGPALLGIDKQELSASTLPQLLPTSPRKPPDHPQNVLVFRMEKPQETLARQRREVERKERLRSHPNEPESIGPSTEQMENRRGVIRQRVNVAFTRCALTDEGHFVCYKCGKNFAKRGNIKRHLILHLDVDLYDCICGRTFQRSDNYKTHFAKCKRRKEMGLPMSLDAEDMQVVRRRRRRDTSGTPENGTGNSSDFEDDINTANASEDNDSTAATAVSYARCMGIMPNSNIKIEASSSLSSPLMSGDSSPNISSINKTLLNSAPQIALVPTAPAPLSLPYPWRSDTVSSVTSTPPVTSSVVPQSSSSSSPSCLPNIVGAVISPSTVASATAIAQTAITANSVQASANLPPIKKSSVVKPDSKSVVLPPVVDSDLRVSKQPQVEPADQKVKAPQVYGPDEVLPAEQLDALPDVNTTISKDA</sequence>
<feature type="compositionally biased region" description="Basic residues" evidence="8">
    <location>
        <begin position="698"/>
        <end position="721"/>
    </location>
</feature>
<dbReference type="FunFam" id="3.30.160.60:FF:001732">
    <property type="entry name" value="Zgc:162936"/>
    <property type="match status" value="1"/>
</dbReference>
<dbReference type="PANTHER" id="PTHR16515">
    <property type="entry name" value="PR DOMAIN ZINC FINGER PROTEIN"/>
    <property type="match status" value="1"/>
</dbReference>
<feature type="compositionally biased region" description="Basic and acidic residues" evidence="8">
    <location>
        <begin position="1025"/>
        <end position="1047"/>
    </location>
</feature>
<evidence type="ECO:0000256" key="4">
    <source>
        <dbReference type="ARBA" id="ARBA00022771"/>
    </source>
</evidence>
<feature type="domain" description="C2H2-type" evidence="9">
    <location>
        <begin position="1084"/>
        <end position="1106"/>
    </location>
</feature>
<dbReference type="GO" id="GO:0008270">
    <property type="term" value="F:zinc ion binding"/>
    <property type="evidence" value="ECO:0007669"/>
    <property type="project" value="UniProtKB-KW"/>
</dbReference>
<dbReference type="Pfam" id="PF23622">
    <property type="entry name" value="LRR_At1g61320_AtMIF1"/>
    <property type="match status" value="1"/>
</dbReference>
<dbReference type="Gene3D" id="3.80.10.10">
    <property type="entry name" value="Ribonuclease Inhibitor"/>
    <property type="match status" value="1"/>
</dbReference>
<feature type="domain" description="C2H2-type" evidence="9">
    <location>
        <begin position="781"/>
        <end position="808"/>
    </location>
</feature>
<dbReference type="PROSITE" id="PS50157">
    <property type="entry name" value="ZINC_FINGER_C2H2_2"/>
    <property type="match status" value="3"/>
</dbReference>
<reference evidence="10" key="1">
    <citation type="submission" date="2020-10" db="EMBL/GenBank/DDBJ databases">
        <authorList>
            <person name="Roach M.J.R."/>
        </authorList>
    </citation>
    <scope>NUCLEOTIDE SEQUENCE</scope>
    <source>
        <strain evidence="10">CBS 1945</strain>
    </source>
</reference>
<dbReference type="Pfam" id="PF00096">
    <property type="entry name" value="zf-C2H2"/>
    <property type="match status" value="2"/>
</dbReference>
<proteinExistence type="predicted"/>
<feature type="region of interest" description="Disordered" evidence="8">
    <location>
        <begin position="680"/>
        <end position="728"/>
    </location>
</feature>
<keyword evidence="2" id="KW-0479">Metal-binding</keyword>
<accession>A0A875S448</accession>
<dbReference type="SUPFAM" id="SSF52047">
    <property type="entry name" value="RNI-like"/>
    <property type="match status" value="1"/>
</dbReference>
<evidence type="ECO:0000313" key="10">
    <source>
        <dbReference type="EMBL" id="QPG76421.1"/>
    </source>
</evidence>
<dbReference type="SUPFAM" id="SSF57667">
    <property type="entry name" value="beta-beta-alpha zinc fingers"/>
    <property type="match status" value="2"/>
</dbReference>
<feature type="region of interest" description="Disordered" evidence="8">
    <location>
        <begin position="1025"/>
        <end position="1057"/>
    </location>
</feature>
<evidence type="ECO:0000256" key="7">
    <source>
        <dbReference type="PROSITE-ProRule" id="PRU00042"/>
    </source>
</evidence>
<keyword evidence="11" id="KW-1185">Reference proteome</keyword>
<dbReference type="OrthoDB" id="654211at2759"/>
<feature type="region of interest" description="Disordered" evidence="8">
    <location>
        <begin position="1148"/>
        <end position="1190"/>
    </location>
</feature>
<evidence type="ECO:0000256" key="3">
    <source>
        <dbReference type="ARBA" id="ARBA00022737"/>
    </source>
</evidence>
<protein>
    <recommendedName>
        <fullName evidence="9">C2H2-type domain-containing protein</fullName>
    </recommendedName>
</protein>
<feature type="region of interest" description="Disordered" evidence="8">
    <location>
        <begin position="880"/>
        <end position="905"/>
    </location>
</feature>
<evidence type="ECO:0000256" key="1">
    <source>
        <dbReference type="ARBA" id="ARBA00004123"/>
    </source>
</evidence>
<dbReference type="SMART" id="SM00355">
    <property type="entry name" value="ZnF_C2H2"/>
    <property type="match status" value="3"/>
</dbReference>
<dbReference type="Proteomes" id="UP000662931">
    <property type="component" value="Chromosome 4"/>
</dbReference>
<dbReference type="GO" id="GO:0005634">
    <property type="term" value="C:nucleus"/>
    <property type="evidence" value="ECO:0007669"/>
    <property type="project" value="UniProtKB-SubCell"/>
</dbReference>
<feature type="region of interest" description="Disordered" evidence="8">
    <location>
        <begin position="1354"/>
        <end position="1373"/>
    </location>
</feature>
<dbReference type="PROSITE" id="PS00028">
    <property type="entry name" value="ZINC_FINGER_C2H2_1"/>
    <property type="match status" value="3"/>
</dbReference>
<name>A0A875S448_EENNA</name>
<keyword evidence="4 7" id="KW-0863">Zinc-finger</keyword>
<organism evidence="10 11">
    <name type="scientific">Eeniella nana</name>
    <name type="common">Yeast</name>
    <name type="synonym">Brettanomyces nanus</name>
    <dbReference type="NCBI Taxonomy" id="13502"/>
    <lineage>
        <taxon>Eukaryota</taxon>
        <taxon>Fungi</taxon>
        <taxon>Dikarya</taxon>
        <taxon>Ascomycota</taxon>
        <taxon>Saccharomycotina</taxon>
        <taxon>Pichiomycetes</taxon>
        <taxon>Pichiales</taxon>
        <taxon>Pichiaceae</taxon>
        <taxon>Brettanomyces</taxon>
    </lineage>
</organism>
<dbReference type="EMBL" id="CP064815">
    <property type="protein sequence ID" value="QPG76421.1"/>
    <property type="molecule type" value="Genomic_DNA"/>
</dbReference>
<evidence type="ECO:0000256" key="5">
    <source>
        <dbReference type="ARBA" id="ARBA00022833"/>
    </source>
</evidence>
<feature type="domain" description="C2H2-type" evidence="9">
    <location>
        <begin position="809"/>
        <end position="834"/>
    </location>
</feature>
<dbReference type="KEGG" id="bnn:FOA43_003810"/>
<dbReference type="GeneID" id="62197210"/>
<feature type="compositionally biased region" description="Polar residues" evidence="8">
    <location>
        <begin position="1180"/>
        <end position="1190"/>
    </location>
</feature>
<gene>
    <name evidence="10" type="ORF">FOA43_003810</name>
</gene>
<dbReference type="Gene3D" id="3.30.160.60">
    <property type="entry name" value="Classic Zinc Finger"/>
    <property type="match status" value="3"/>
</dbReference>
<evidence type="ECO:0000259" key="9">
    <source>
        <dbReference type="PROSITE" id="PS50157"/>
    </source>
</evidence>
<feature type="compositionally biased region" description="Low complexity" evidence="8">
    <location>
        <begin position="1265"/>
        <end position="1289"/>
    </location>
</feature>
<dbReference type="InterPro" id="IPR050331">
    <property type="entry name" value="Zinc_finger"/>
</dbReference>
<comment type="subcellular location">
    <subcellularLocation>
        <location evidence="1">Nucleus</location>
    </subcellularLocation>
</comment>
<dbReference type="InterPro" id="IPR032675">
    <property type="entry name" value="LRR_dom_sf"/>
</dbReference>
<keyword evidence="6" id="KW-0539">Nucleus</keyword>
<dbReference type="GO" id="GO:0005694">
    <property type="term" value="C:chromosome"/>
    <property type="evidence" value="ECO:0007669"/>
    <property type="project" value="UniProtKB-ARBA"/>
</dbReference>
<evidence type="ECO:0000313" key="11">
    <source>
        <dbReference type="Proteomes" id="UP000662931"/>
    </source>
</evidence>